<reference evidence="1 2" key="1">
    <citation type="journal article" date="2012" name="Stand. Genomic Sci.">
        <title>Genome sequence of the orange-pigmented seawater bacterium Owenweeksia hongkongensis type strain (UST20020801(T)).</title>
        <authorList>
            <person name="Riedel T."/>
            <person name="Held B."/>
            <person name="Nolan M."/>
            <person name="Lucas S."/>
            <person name="Lapidus A."/>
            <person name="Tice H."/>
            <person name="Del Rio T.G."/>
            <person name="Cheng J.F."/>
            <person name="Han C."/>
            <person name="Tapia R."/>
            <person name="Goodwin L.A."/>
            <person name="Pitluck S."/>
            <person name="Liolios K."/>
            <person name="Mavromatis K."/>
            <person name="Pagani I."/>
            <person name="Ivanova N."/>
            <person name="Mikhailova N."/>
            <person name="Pati A."/>
            <person name="Chen A."/>
            <person name="Palaniappan K."/>
            <person name="Rohde M."/>
            <person name="Tindall B.J."/>
            <person name="Detter J.C."/>
            <person name="Goker M."/>
            <person name="Woyke T."/>
            <person name="Bristow J."/>
            <person name="Eisen J.A."/>
            <person name="Markowitz V."/>
            <person name="Hugenholtz P."/>
            <person name="Klenk H.P."/>
            <person name="Kyrpides N.C."/>
        </authorList>
    </citation>
    <scope>NUCLEOTIDE SEQUENCE</scope>
    <source>
        <strain evidence="2">DSM 17368 / JCM 12287 / NRRL B-23963</strain>
    </source>
</reference>
<dbReference type="KEGG" id="oho:Oweho_1273"/>
<evidence type="ECO:0008006" key="3">
    <source>
        <dbReference type="Google" id="ProtNLM"/>
    </source>
</evidence>
<protein>
    <recommendedName>
        <fullName evidence="3">DUF4197 domain-containing protein</fullName>
    </recommendedName>
</protein>
<dbReference type="HOGENOM" id="CLU_085032_1_0_10"/>
<dbReference type="AlphaFoldDB" id="G8R6T8"/>
<gene>
    <name evidence="1" type="ordered locus">Oweho_1273</name>
</gene>
<dbReference type="Proteomes" id="UP000005631">
    <property type="component" value="Chromosome"/>
</dbReference>
<name>G8R6T8_OWEHD</name>
<evidence type="ECO:0000313" key="1">
    <source>
        <dbReference type="EMBL" id="AEV32273.1"/>
    </source>
</evidence>
<dbReference type="RefSeq" id="WP_014201633.1">
    <property type="nucleotide sequence ID" value="NC_016599.1"/>
</dbReference>
<proteinExistence type="predicted"/>
<dbReference type="OrthoDB" id="5292580at2"/>
<accession>G8R6T8</accession>
<dbReference type="STRING" id="926562.Oweho_1273"/>
<sequence>MRLVLSTLLAFCLLSCDQLNTLVENAGSTLPPTESEISNGIREALIVGAKNAINETSKKNGFLNNSLIKIPFPAEAQKVEKAARDLGLDAQVDQFIETMNHGAEQASAKATDIFISSIKQMTLQDVYDIWRGDNDAATQYLIRTTSDRLRSEFRPVIKQSLDKVQMTKYWSPLVDNYNKIPFVTKVNPDLDEYVLDETLEGLFVVIAQEEASIRENPQARVSEILQRVFGYNDGNF</sequence>
<dbReference type="eggNOG" id="ENOG502Z7PK">
    <property type="taxonomic scope" value="Bacteria"/>
</dbReference>
<dbReference type="EMBL" id="CP003156">
    <property type="protein sequence ID" value="AEV32273.1"/>
    <property type="molecule type" value="Genomic_DNA"/>
</dbReference>
<dbReference type="InterPro" id="IPR025245">
    <property type="entry name" value="DUF4197"/>
</dbReference>
<evidence type="ECO:0000313" key="2">
    <source>
        <dbReference type="Proteomes" id="UP000005631"/>
    </source>
</evidence>
<dbReference type="Pfam" id="PF13852">
    <property type="entry name" value="DUF4197"/>
    <property type="match status" value="1"/>
</dbReference>
<organism evidence="1 2">
    <name type="scientific">Owenweeksia hongkongensis (strain DSM 17368 / CIP 108786 / JCM 12287 / NRRL B-23963 / UST20020801)</name>
    <dbReference type="NCBI Taxonomy" id="926562"/>
    <lineage>
        <taxon>Bacteria</taxon>
        <taxon>Pseudomonadati</taxon>
        <taxon>Bacteroidota</taxon>
        <taxon>Flavobacteriia</taxon>
        <taxon>Flavobacteriales</taxon>
        <taxon>Owenweeksiaceae</taxon>
        <taxon>Owenweeksia</taxon>
    </lineage>
</organism>
<keyword evidence="2" id="KW-1185">Reference proteome</keyword>